<evidence type="ECO:0000256" key="5">
    <source>
        <dbReference type="ARBA" id="ARBA00022679"/>
    </source>
</evidence>
<dbReference type="SUPFAM" id="SSF47384">
    <property type="entry name" value="Homodimeric domain of signal transducing histidine kinase"/>
    <property type="match status" value="1"/>
</dbReference>
<evidence type="ECO:0000313" key="16">
    <source>
        <dbReference type="EMBL" id="MBM7557340.1"/>
    </source>
</evidence>
<dbReference type="PROSITE" id="PS50109">
    <property type="entry name" value="HIS_KIN"/>
    <property type="match status" value="1"/>
</dbReference>
<reference evidence="16" key="1">
    <citation type="submission" date="2021-01" db="EMBL/GenBank/DDBJ databases">
        <title>Genomic Encyclopedia of Type Strains, Phase IV (KMG-IV): sequencing the most valuable type-strain genomes for metagenomic binning, comparative biology and taxonomic classification.</title>
        <authorList>
            <person name="Goeker M."/>
        </authorList>
    </citation>
    <scope>NUCLEOTIDE SEQUENCE</scope>
    <source>
        <strain evidence="16">DSM 23230</strain>
    </source>
</reference>
<keyword evidence="8" id="KW-0067">ATP-binding</keyword>
<dbReference type="CDD" id="cd00082">
    <property type="entry name" value="HisKA"/>
    <property type="match status" value="1"/>
</dbReference>
<dbReference type="InterPro" id="IPR004358">
    <property type="entry name" value="Sig_transdc_His_kin-like_C"/>
</dbReference>
<keyword evidence="17" id="KW-1185">Reference proteome</keyword>
<dbReference type="InterPro" id="IPR036097">
    <property type="entry name" value="HisK_dim/P_sf"/>
</dbReference>
<evidence type="ECO:0000256" key="7">
    <source>
        <dbReference type="ARBA" id="ARBA00022777"/>
    </source>
</evidence>
<keyword evidence="4" id="KW-0597">Phosphoprotein</keyword>
<dbReference type="InterPro" id="IPR003594">
    <property type="entry name" value="HATPase_dom"/>
</dbReference>
<evidence type="ECO:0000256" key="2">
    <source>
        <dbReference type="ARBA" id="ARBA00004370"/>
    </source>
</evidence>
<feature type="domain" description="HAMP" evidence="15">
    <location>
        <begin position="318"/>
        <end position="371"/>
    </location>
</feature>
<sequence>MKKTIKREITIKTGGAILLILFIIFSFLIYNFRTVQITKVKEQMNKSINNIAFKIDAQNHHMVSLLQMMVNYQKLAGFGKRKESVDYLFDILDEHSQVLGAAYCYEPNADGQDNKDMAKIKKALNSTGRFMPYVVRKSTGQQEVLLTKVMGLDKQFYQQPKKTKELTITDPFNYQGTMMVSYSAPIIIDNQFKGIAAIDRSLEQIQNYLHSLNSFSTSEFYLISPNDRIIATSKQEKFLGHNCEQLTVDFDFEQGNSLGQRNDKFWVSATVDTGQWQIVMSIDKQEALAKVNDLTKNMIGLGILAVILLSLFLYYLIYQSLKPIPKATIFAQNLAAENFNTPYLNVESEDEIGQLATALNKMKDKLHSKIIKINQSNKELEKEKNKLEKYLNITEVMFVVIDRNNQVKLINDKGAQILGLAKKEIKGQNIIDNFVSEEEKEEAKEHAKQLLTGEKELISNFETTVVNAQGEERIIIWNCTVLKDDQGKVQGILNSGTDITEQRLLQEELEYNKLKTQFFANLSHEFKTPLNLILSSLQMLEFAEENNSQSSSNLNLKRYTKLIKQNSYRLLRLVNNLVDLTRINANSFELNYNNYDLVALIRNITLSVQDYVENKNRHLSFNTELETQIMACDFFSLERIMLNLISNAVKFTDEGDRITVGLKKRDNKMIISVADTGVGIPETQQETIFQQFRQVNKSFTRSHEGSGIGLSLVKSLVEMHEGQIRVESTLGEGSKFIIELPITKIATSEVKDKQPEDLFEMIELEFADLDTK</sequence>
<dbReference type="CDD" id="cd06225">
    <property type="entry name" value="HAMP"/>
    <property type="match status" value="1"/>
</dbReference>
<dbReference type="PRINTS" id="PR00344">
    <property type="entry name" value="BCTRLSENSOR"/>
</dbReference>
<evidence type="ECO:0000256" key="8">
    <source>
        <dbReference type="ARBA" id="ARBA00022840"/>
    </source>
</evidence>
<dbReference type="SUPFAM" id="SSF55785">
    <property type="entry name" value="PYP-like sensor domain (PAS domain)"/>
    <property type="match status" value="1"/>
</dbReference>
<dbReference type="FunFam" id="3.30.565.10:FF:000037">
    <property type="entry name" value="Hybrid sensor histidine kinase/response regulator"/>
    <property type="match status" value="1"/>
</dbReference>
<proteinExistence type="predicted"/>
<dbReference type="PANTHER" id="PTHR43047:SF72">
    <property type="entry name" value="OSMOSENSING HISTIDINE PROTEIN KINASE SLN1"/>
    <property type="match status" value="1"/>
</dbReference>
<evidence type="ECO:0000259" key="12">
    <source>
        <dbReference type="PROSITE" id="PS50109"/>
    </source>
</evidence>
<dbReference type="InterPro" id="IPR036890">
    <property type="entry name" value="HATPase_C_sf"/>
</dbReference>
<dbReference type="RefSeq" id="WP_204702095.1">
    <property type="nucleotide sequence ID" value="NZ_JAFBDQ010000011.1"/>
</dbReference>
<dbReference type="Gene3D" id="6.10.340.10">
    <property type="match status" value="1"/>
</dbReference>
<keyword evidence="5" id="KW-0808">Transferase</keyword>
<dbReference type="PROSITE" id="PS50885">
    <property type="entry name" value="HAMP"/>
    <property type="match status" value="1"/>
</dbReference>
<dbReference type="Proteomes" id="UP000774000">
    <property type="component" value="Unassembled WGS sequence"/>
</dbReference>
<evidence type="ECO:0000259" key="13">
    <source>
        <dbReference type="PROSITE" id="PS50112"/>
    </source>
</evidence>
<dbReference type="Pfam" id="PF22673">
    <property type="entry name" value="MCP-like_PDC_1"/>
    <property type="match status" value="1"/>
</dbReference>
<gene>
    <name evidence="16" type="ORF">JOC47_002206</name>
</gene>
<evidence type="ECO:0000256" key="6">
    <source>
        <dbReference type="ARBA" id="ARBA00022741"/>
    </source>
</evidence>
<evidence type="ECO:0000313" key="17">
    <source>
        <dbReference type="Proteomes" id="UP000774000"/>
    </source>
</evidence>
<keyword evidence="9" id="KW-0902">Two-component regulatory system</keyword>
<comment type="subcellular location">
    <subcellularLocation>
        <location evidence="2">Membrane</location>
    </subcellularLocation>
</comment>
<keyword evidence="11" id="KW-0472">Membrane</keyword>
<feature type="transmembrane region" description="Helical" evidence="11">
    <location>
        <begin position="12"/>
        <end position="32"/>
    </location>
</feature>
<dbReference type="InterPro" id="IPR005467">
    <property type="entry name" value="His_kinase_dom"/>
</dbReference>
<dbReference type="Gene3D" id="3.30.565.10">
    <property type="entry name" value="Histidine kinase-like ATPase, C-terminal domain"/>
    <property type="match status" value="1"/>
</dbReference>
<organism evidence="16 17">
    <name type="scientific">Halanaerobacter jeridensis</name>
    <dbReference type="NCBI Taxonomy" id="706427"/>
    <lineage>
        <taxon>Bacteria</taxon>
        <taxon>Bacillati</taxon>
        <taxon>Bacillota</taxon>
        <taxon>Clostridia</taxon>
        <taxon>Halanaerobiales</taxon>
        <taxon>Halobacteroidaceae</taxon>
        <taxon>Halanaerobacter</taxon>
    </lineage>
</organism>
<dbReference type="EMBL" id="JAFBDQ010000011">
    <property type="protein sequence ID" value="MBM7557340.1"/>
    <property type="molecule type" value="Genomic_DNA"/>
</dbReference>
<dbReference type="InterPro" id="IPR003660">
    <property type="entry name" value="HAMP_dom"/>
</dbReference>
<dbReference type="CDD" id="cd12913">
    <property type="entry name" value="PDC1_MCP_like"/>
    <property type="match status" value="1"/>
</dbReference>
<keyword evidence="11" id="KW-0812">Transmembrane</keyword>
<dbReference type="InterPro" id="IPR000014">
    <property type="entry name" value="PAS"/>
</dbReference>
<dbReference type="CDD" id="cd00130">
    <property type="entry name" value="PAS"/>
    <property type="match status" value="1"/>
</dbReference>
<dbReference type="SMART" id="SM00388">
    <property type="entry name" value="HisKA"/>
    <property type="match status" value="1"/>
</dbReference>
<accession>A0A938XXY8</accession>
<name>A0A938XXY8_9FIRM</name>
<keyword evidence="11" id="KW-1133">Transmembrane helix</keyword>
<comment type="catalytic activity">
    <reaction evidence="1">
        <text>ATP + protein L-histidine = ADP + protein N-phospho-L-histidine.</text>
        <dbReference type="EC" id="2.7.13.3"/>
    </reaction>
</comment>
<dbReference type="CDD" id="cd16922">
    <property type="entry name" value="HATPase_EvgS-ArcB-TorS-like"/>
    <property type="match status" value="1"/>
</dbReference>
<dbReference type="Pfam" id="PF00672">
    <property type="entry name" value="HAMP"/>
    <property type="match status" value="1"/>
</dbReference>
<dbReference type="Pfam" id="PF00512">
    <property type="entry name" value="HisKA"/>
    <property type="match status" value="1"/>
</dbReference>
<dbReference type="AlphaFoldDB" id="A0A938XXY8"/>
<feature type="domain" description="Histidine kinase" evidence="12">
    <location>
        <begin position="521"/>
        <end position="744"/>
    </location>
</feature>
<dbReference type="PROSITE" id="PS50112">
    <property type="entry name" value="PAS"/>
    <property type="match status" value="1"/>
</dbReference>
<keyword evidence="7" id="KW-0418">Kinase</keyword>
<dbReference type="PROSITE" id="PS50113">
    <property type="entry name" value="PAC"/>
    <property type="match status" value="1"/>
</dbReference>
<dbReference type="InterPro" id="IPR013656">
    <property type="entry name" value="PAS_4"/>
</dbReference>
<keyword evidence="6" id="KW-0547">Nucleotide-binding</keyword>
<evidence type="ECO:0000256" key="11">
    <source>
        <dbReference type="SAM" id="Phobius"/>
    </source>
</evidence>
<dbReference type="Pfam" id="PF02518">
    <property type="entry name" value="HATPase_c"/>
    <property type="match status" value="1"/>
</dbReference>
<protein>
    <recommendedName>
        <fullName evidence="3">histidine kinase</fullName>
        <ecNumber evidence="3">2.7.13.3</ecNumber>
    </recommendedName>
</protein>
<feature type="coiled-coil region" evidence="10">
    <location>
        <begin position="363"/>
        <end position="397"/>
    </location>
</feature>
<dbReference type="PANTHER" id="PTHR43047">
    <property type="entry name" value="TWO-COMPONENT HISTIDINE PROTEIN KINASE"/>
    <property type="match status" value="1"/>
</dbReference>
<dbReference type="Gene3D" id="3.30.450.20">
    <property type="entry name" value="PAS domain"/>
    <property type="match status" value="3"/>
</dbReference>
<feature type="domain" description="PAC" evidence="14">
    <location>
        <begin position="459"/>
        <end position="511"/>
    </location>
</feature>
<comment type="caution">
    <text evidence="16">The sequence shown here is derived from an EMBL/GenBank/DDBJ whole genome shotgun (WGS) entry which is preliminary data.</text>
</comment>
<keyword evidence="10" id="KW-0175">Coiled coil</keyword>
<feature type="transmembrane region" description="Helical" evidence="11">
    <location>
        <begin position="298"/>
        <end position="317"/>
    </location>
</feature>
<dbReference type="NCBIfam" id="TIGR00229">
    <property type="entry name" value="sensory_box"/>
    <property type="match status" value="1"/>
</dbReference>
<dbReference type="InterPro" id="IPR000700">
    <property type="entry name" value="PAS-assoc_C"/>
</dbReference>
<evidence type="ECO:0000256" key="9">
    <source>
        <dbReference type="ARBA" id="ARBA00023012"/>
    </source>
</evidence>
<evidence type="ECO:0000256" key="3">
    <source>
        <dbReference type="ARBA" id="ARBA00012438"/>
    </source>
</evidence>
<evidence type="ECO:0000259" key="14">
    <source>
        <dbReference type="PROSITE" id="PS50113"/>
    </source>
</evidence>
<dbReference type="SUPFAM" id="SSF55874">
    <property type="entry name" value="ATPase domain of HSP90 chaperone/DNA topoisomerase II/histidine kinase"/>
    <property type="match status" value="1"/>
</dbReference>
<evidence type="ECO:0000256" key="10">
    <source>
        <dbReference type="SAM" id="Coils"/>
    </source>
</evidence>
<feature type="domain" description="PAS" evidence="13">
    <location>
        <begin position="383"/>
        <end position="454"/>
    </location>
</feature>
<evidence type="ECO:0000256" key="1">
    <source>
        <dbReference type="ARBA" id="ARBA00000085"/>
    </source>
</evidence>
<dbReference type="InterPro" id="IPR035965">
    <property type="entry name" value="PAS-like_dom_sf"/>
</dbReference>
<dbReference type="EC" id="2.7.13.3" evidence="3"/>
<dbReference type="SUPFAM" id="SSF158472">
    <property type="entry name" value="HAMP domain-like"/>
    <property type="match status" value="1"/>
</dbReference>
<dbReference type="SMART" id="SM00387">
    <property type="entry name" value="HATPase_c"/>
    <property type="match status" value="1"/>
</dbReference>
<dbReference type="SMART" id="SM00091">
    <property type="entry name" value="PAS"/>
    <property type="match status" value="1"/>
</dbReference>
<evidence type="ECO:0000259" key="15">
    <source>
        <dbReference type="PROSITE" id="PS50885"/>
    </source>
</evidence>
<dbReference type="InterPro" id="IPR003661">
    <property type="entry name" value="HisK_dim/P_dom"/>
</dbReference>
<dbReference type="GO" id="GO:0009927">
    <property type="term" value="F:histidine phosphotransfer kinase activity"/>
    <property type="evidence" value="ECO:0007669"/>
    <property type="project" value="TreeGrafter"/>
</dbReference>
<evidence type="ECO:0000256" key="4">
    <source>
        <dbReference type="ARBA" id="ARBA00022553"/>
    </source>
</evidence>
<dbReference type="GO" id="GO:0005886">
    <property type="term" value="C:plasma membrane"/>
    <property type="evidence" value="ECO:0007669"/>
    <property type="project" value="TreeGrafter"/>
</dbReference>
<dbReference type="Gene3D" id="1.10.287.130">
    <property type="match status" value="1"/>
</dbReference>
<dbReference type="GO" id="GO:0005524">
    <property type="term" value="F:ATP binding"/>
    <property type="evidence" value="ECO:0007669"/>
    <property type="project" value="UniProtKB-KW"/>
</dbReference>
<dbReference type="GO" id="GO:0000155">
    <property type="term" value="F:phosphorelay sensor kinase activity"/>
    <property type="evidence" value="ECO:0007669"/>
    <property type="project" value="InterPro"/>
</dbReference>
<dbReference type="Pfam" id="PF08448">
    <property type="entry name" value="PAS_4"/>
    <property type="match status" value="1"/>
</dbReference>